<gene>
    <name evidence="3" type="ORF">JZ786_18750</name>
</gene>
<name>A0A9X7Z6L6_9BACL</name>
<dbReference type="InterPro" id="IPR003593">
    <property type="entry name" value="AAA+_ATPase"/>
</dbReference>
<organism evidence="3 4">
    <name type="scientific">Alicyclobacillus mengziensis</name>
    <dbReference type="NCBI Taxonomy" id="2931921"/>
    <lineage>
        <taxon>Bacteria</taxon>
        <taxon>Bacillati</taxon>
        <taxon>Bacillota</taxon>
        <taxon>Bacilli</taxon>
        <taxon>Bacillales</taxon>
        <taxon>Alicyclobacillaceae</taxon>
        <taxon>Alicyclobacillus</taxon>
    </lineage>
</organism>
<dbReference type="PANTHER" id="PTHR42759:SF1">
    <property type="entry name" value="MAGNESIUM-CHELATASE SUBUNIT CHLD"/>
    <property type="match status" value="1"/>
</dbReference>
<reference evidence="3 4" key="1">
    <citation type="submission" date="2021-02" db="EMBL/GenBank/DDBJ databases">
        <title>Alicyclobacillus curvatus sp. nov. and Alicyclobacillus mengziensis sp. nov., two acidophilic bacteria isolated from acid mine drainage.</title>
        <authorList>
            <person name="Huang Y."/>
        </authorList>
    </citation>
    <scope>NUCLEOTIDE SEQUENCE [LARGE SCALE GENOMIC DNA]</scope>
    <source>
        <strain evidence="3 4">S30H14</strain>
    </source>
</reference>
<sequence>MTSPSQVQTILTEHGYFPSSALATALFLTIQLKRPLFLEGEPGVGKTELAKVIAAALGRPLLRLQCYEGLDRQAALYEWNYQKQLLHIRIAEAVHRVTFNRGEAADRQVPNWEAADGLATDRETADEETADEETAQNRQALESELFTEAFLLRRPLLAALDADGVAPVLLIDEVDRADEAFEAFLLELLGEFQVTIPELGTIRAKERPLVILTSNRTREVHDALKRRCFYQWIDYPSFERELEILLAKVPDMAADVATSAVEFVQRLRQEPLFKRPGVAETVHWAEALTALGTKQLNPDNVKETLGCLLKYKDDFDFLTQQRGEASSRLETLTYEVGRK</sequence>
<dbReference type="SUPFAM" id="SSF52540">
    <property type="entry name" value="P-loop containing nucleoside triphosphate hydrolases"/>
    <property type="match status" value="1"/>
</dbReference>
<dbReference type="InterPro" id="IPR050764">
    <property type="entry name" value="CbbQ/NirQ/NorQ/GpvN"/>
</dbReference>
<evidence type="ECO:0000313" key="3">
    <source>
        <dbReference type="EMBL" id="QSO46486.1"/>
    </source>
</evidence>
<dbReference type="InterPro" id="IPR027417">
    <property type="entry name" value="P-loop_NTPase"/>
</dbReference>
<dbReference type="EMBL" id="CP071182">
    <property type="protein sequence ID" value="QSO46486.1"/>
    <property type="molecule type" value="Genomic_DNA"/>
</dbReference>
<dbReference type="Proteomes" id="UP000663505">
    <property type="component" value="Chromosome"/>
</dbReference>
<evidence type="ECO:0000256" key="1">
    <source>
        <dbReference type="SAM" id="MobiDB-lite"/>
    </source>
</evidence>
<accession>A0A9X7Z6L6</accession>
<feature type="compositionally biased region" description="Acidic residues" evidence="1">
    <location>
        <begin position="124"/>
        <end position="134"/>
    </location>
</feature>
<dbReference type="InterPro" id="IPR003959">
    <property type="entry name" value="ATPase_AAA_core"/>
</dbReference>
<protein>
    <submittedName>
        <fullName evidence="3">MoxR family ATPase</fullName>
    </submittedName>
</protein>
<dbReference type="RefSeq" id="WP_206655855.1">
    <property type="nucleotide sequence ID" value="NZ_CP071182.1"/>
</dbReference>
<dbReference type="SMART" id="SM00382">
    <property type="entry name" value="AAA"/>
    <property type="match status" value="1"/>
</dbReference>
<dbReference type="Gene3D" id="3.40.50.300">
    <property type="entry name" value="P-loop containing nucleotide triphosphate hydrolases"/>
    <property type="match status" value="1"/>
</dbReference>
<evidence type="ECO:0000259" key="2">
    <source>
        <dbReference type="SMART" id="SM00382"/>
    </source>
</evidence>
<dbReference type="AlphaFoldDB" id="A0A9X7Z6L6"/>
<evidence type="ECO:0000313" key="4">
    <source>
        <dbReference type="Proteomes" id="UP000663505"/>
    </source>
</evidence>
<keyword evidence="4" id="KW-1185">Reference proteome</keyword>
<dbReference type="PANTHER" id="PTHR42759">
    <property type="entry name" value="MOXR FAMILY PROTEIN"/>
    <property type="match status" value="1"/>
</dbReference>
<proteinExistence type="predicted"/>
<dbReference type="Pfam" id="PF00004">
    <property type="entry name" value="AAA"/>
    <property type="match status" value="1"/>
</dbReference>
<dbReference type="KEGG" id="afx:JZ786_18750"/>
<feature type="region of interest" description="Disordered" evidence="1">
    <location>
        <begin position="110"/>
        <end position="135"/>
    </location>
</feature>
<feature type="domain" description="AAA+ ATPase" evidence="2">
    <location>
        <begin position="32"/>
        <end position="237"/>
    </location>
</feature>